<evidence type="ECO:0000259" key="1">
    <source>
        <dbReference type="Pfam" id="PF06792"/>
    </source>
</evidence>
<evidence type="ECO:0000313" key="4">
    <source>
        <dbReference type="Proteomes" id="UP001165366"/>
    </source>
</evidence>
<dbReference type="EMBL" id="JAKLWS010000028">
    <property type="protein sequence ID" value="MCG2590225.1"/>
    <property type="molecule type" value="Genomic_DNA"/>
</dbReference>
<name>A0ABS9KHC2_9BACT</name>
<sequence>MPKKILLIGAFDTKGEEFVYARDLIVRRGHHVLLTDVGVLEDPVNLQPDISSAEVAKAGGSSLQKLRSTGDRGQAIDVMIAGVEKIVPQLYSEQRFDAVLSLGGGAGTNIATAGMRQLPVGVPKVMVSTLASSDVSSYVGVKDITMMYSVTDIAGLNRLSRQVLANAVGAVCGMAEQVAPAAEDKPLIAASMFGVTTPCVSEVRKKLEKAGYELLVFHATGTGGRAMEGLIEDGFFAAVADITTTEWADQVVGGVLPAGEDRLGAAGRKGIPQVVSCGALDMVNFHAMETVPQQFKGRNLYKHNPTVTLMRTTADECRKIGNKIAGKLNQANGPVTLILPLKGVSSLDADGQPFFDSETDEALFDSLRESVSTNVNVVELDLHINDPEFADRIAEELLSML</sequence>
<evidence type="ECO:0000259" key="2">
    <source>
        <dbReference type="Pfam" id="PF23189"/>
    </source>
</evidence>
<dbReference type="Pfam" id="PF06792">
    <property type="entry name" value="UPF0261"/>
    <property type="match status" value="1"/>
</dbReference>
<gene>
    <name evidence="3" type="ORF">L6773_16730</name>
</gene>
<dbReference type="NCBIfam" id="NF002674">
    <property type="entry name" value="PRK02399.1-2"/>
    <property type="match status" value="1"/>
</dbReference>
<evidence type="ECO:0000313" key="3">
    <source>
        <dbReference type="EMBL" id="MCG2590225.1"/>
    </source>
</evidence>
<dbReference type="PANTHER" id="PTHR31862:SF1">
    <property type="entry name" value="UPF0261 DOMAIN PROTEIN (AFU_ORTHOLOGUE AFUA_1G10120)"/>
    <property type="match status" value="1"/>
</dbReference>
<keyword evidence="4" id="KW-1185">Reference proteome</keyword>
<accession>A0ABS9KHC2</accession>
<comment type="caution">
    <text evidence="3">The sequence shown here is derived from an EMBL/GenBank/DDBJ whole genome shotgun (WGS) entry which is preliminary data.</text>
</comment>
<feature type="domain" description="UPF0261" evidence="2">
    <location>
        <begin position="185"/>
        <end position="400"/>
    </location>
</feature>
<dbReference type="CDD" id="cd15488">
    <property type="entry name" value="Tm-1-like"/>
    <property type="match status" value="1"/>
</dbReference>
<dbReference type="Gene3D" id="3.40.50.12030">
    <property type="entry name" value="Uncharacterised protein family UPF0261, NC domain"/>
    <property type="match status" value="1"/>
</dbReference>
<feature type="domain" description="UPF0261" evidence="1">
    <location>
        <begin position="3"/>
        <end position="178"/>
    </location>
</feature>
<protein>
    <submittedName>
        <fullName evidence="3">Tm-1-like ATP-binding domain-containing protein</fullName>
    </submittedName>
</protein>
<dbReference type="Proteomes" id="UP001165366">
    <property type="component" value="Unassembled WGS sequence"/>
</dbReference>
<dbReference type="InterPro" id="IPR008322">
    <property type="entry name" value="UPF0261"/>
</dbReference>
<dbReference type="InterPro" id="IPR056778">
    <property type="entry name" value="UPF0261_C"/>
</dbReference>
<dbReference type="InterPro" id="IPR044122">
    <property type="entry name" value="UPF0261_N"/>
</dbReference>
<dbReference type="PIRSF" id="PIRSF033271">
    <property type="entry name" value="UCP033271"/>
    <property type="match status" value="1"/>
</dbReference>
<proteinExistence type="predicted"/>
<dbReference type="InterPro" id="IPR051353">
    <property type="entry name" value="Tobamovirus_resist_UPF0261"/>
</dbReference>
<dbReference type="Gene3D" id="3.40.50.12020">
    <property type="entry name" value="Uncharacterised protein family UPF0261, NN domain"/>
    <property type="match status" value="1"/>
</dbReference>
<organism evidence="3 4">
    <name type="scientific">Rhodohalobacter sulfatireducens</name>
    <dbReference type="NCBI Taxonomy" id="2911366"/>
    <lineage>
        <taxon>Bacteria</taxon>
        <taxon>Pseudomonadati</taxon>
        <taxon>Balneolota</taxon>
        <taxon>Balneolia</taxon>
        <taxon>Balneolales</taxon>
        <taxon>Balneolaceae</taxon>
        <taxon>Rhodohalobacter</taxon>
    </lineage>
</organism>
<reference evidence="3" key="2">
    <citation type="submission" date="2024-05" db="EMBL/GenBank/DDBJ databases">
        <title>Rhodohalobacter halophilus gen. nov., sp. nov., a moderately halophilic member of the family Balneolaceae.</title>
        <authorList>
            <person name="Xia J."/>
        </authorList>
    </citation>
    <scope>NUCLEOTIDE SEQUENCE</scope>
    <source>
        <strain evidence="3">WB101</strain>
    </source>
</reference>
<reference evidence="3" key="1">
    <citation type="submission" date="2022-01" db="EMBL/GenBank/DDBJ databases">
        <authorList>
            <person name="Wang Y."/>
        </authorList>
    </citation>
    <scope>NUCLEOTIDE SEQUENCE</scope>
    <source>
        <strain evidence="3">WB101</strain>
    </source>
</reference>
<dbReference type="PANTHER" id="PTHR31862">
    <property type="entry name" value="UPF0261 DOMAIN PROTEIN (AFU_ORTHOLOGUE AFUA_1G10120)"/>
    <property type="match status" value="1"/>
</dbReference>
<dbReference type="RefSeq" id="WP_237855588.1">
    <property type="nucleotide sequence ID" value="NZ_JAKLWS010000028.1"/>
</dbReference>
<dbReference type="Pfam" id="PF23189">
    <property type="entry name" value="UPF0261_C"/>
    <property type="match status" value="1"/>
</dbReference>